<dbReference type="Proteomes" id="UP001222403">
    <property type="component" value="Chromosome"/>
</dbReference>
<dbReference type="InterPro" id="IPR016040">
    <property type="entry name" value="NAD(P)-bd_dom"/>
</dbReference>
<dbReference type="Gene3D" id="3.40.50.720">
    <property type="entry name" value="NAD(P)-binding Rossmann-like Domain"/>
    <property type="match status" value="1"/>
</dbReference>
<reference evidence="3" key="2">
    <citation type="submission" date="2023-01" db="EMBL/GenBank/DDBJ databases">
        <title>The prevalence of carbapenem-resistant bacteria in aquaculture in China and the genetic diversity of carbapenem-resistant genes.</title>
        <authorList>
            <person name="Wen R."/>
        </authorList>
    </citation>
    <scope>NUCLEOTIDE SEQUENCE</scope>
    <source>
        <strain evidence="3">PVA41-chromosome</strain>
    </source>
</reference>
<dbReference type="RefSeq" id="WP_196713191.1">
    <property type="nucleotide sequence ID" value="NZ_CAXOHT010000004.1"/>
</dbReference>
<dbReference type="PANTHER" id="PTHR15020:SF50">
    <property type="entry name" value="UPF0659 PROTEIN YMR090W"/>
    <property type="match status" value="1"/>
</dbReference>
<proteinExistence type="predicted"/>
<dbReference type="SUPFAM" id="SSF51735">
    <property type="entry name" value="NAD(P)-binding Rossmann-fold domains"/>
    <property type="match status" value="1"/>
</dbReference>
<dbReference type="InterPro" id="IPR036291">
    <property type="entry name" value="NAD(P)-bd_dom_sf"/>
</dbReference>
<dbReference type="PANTHER" id="PTHR15020">
    <property type="entry name" value="FLAVIN REDUCTASE-RELATED"/>
    <property type="match status" value="1"/>
</dbReference>
<accession>A0AAX3S258</accession>
<evidence type="ECO:0000313" key="3">
    <source>
        <dbReference type="EMBL" id="WFC08381.1"/>
    </source>
</evidence>
<dbReference type="EMBL" id="CP097327">
    <property type="protein sequence ID" value="USB35872.1"/>
    <property type="molecule type" value="Genomic_DNA"/>
</dbReference>
<dbReference type="Pfam" id="PF13460">
    <property type="entry name" value="NAD_binding_10"/>
    <property type="match status" value="1"/>
</dbReference>
<dbReference type="Proteomes" id="UP001057142">
    <property type="component" value="Chromosome"/>
</dbReference>
<dbReference type="AlphaFoldDB" id="A0AAX3S258"/>
<dbReference type="EMBL" id="CP116222">
    <property type="protein sequence ID" value="WFC08381.1"/>
    <property type="molecule type" value="Genomic_DNA"/>
</dbReference>
<reference evidence="2" key="1">
    <citation type="journal article" date="2022" name="Front. Microbiol.">
        <title>Identification of a novel aminoglycoside O-nucleotidyltransferase AadA33 in Providencia vermicola.</title>
        <authorList>
            <person name="Feng C."/>
            <person name="Gao M."/>
            <person name="Jiang W."/>
            <person name="Shi W."/>
            <person name="Li A."/>
            <person name="Liu S."/>
            <person name="Zhang L."/>
            <person name="Zhang X."/>
            <person name="Li Q."/>
            <person name="Lin H."/>
            <person name="Lu J."/>
            <person name="Li K."/>
            <person name="Zhang H."/>
            <person name="Hu Y."/>
            <person name="Bao Q."/>
            <person name="Lin X."/>
        </authorList>
    </citation>
    <scope>NUCLEOTIDE SEQUENCE</scope>
    <source>
        <strain evidence="2">P13</strain>
    </source>
</reference>
<sequence length="208" mass="22580">MAHWVIFGATKGIGLLLAKWGVAQGHRVSVLVRHQVDAETLAAAGMQAFIGDATDIASLESLFADTTTDSIIFTTIGGGQADFYGNYNIIRKAEQSQISRLLLVTSIGCGDSWSTLSPRAKSLFGQSVRQKTMAESYLQTSEINYTILRPGGLMNTAATYNAKLVKGEAHGVVSREDVAMLLANLVDDKHSYQQVYAVIDPDLQPNWR</sequence>
<organism evidence="3 5">
    <name type="scientific">Providencia vermicola</name>
    <dbReference type="NCBI Taxonomy" id="333965"/>
    <lineage>
        <taxon>Bacteria</taxon>
        <taxon>Pseudomonadati</taxon>
        <taxon>Pseudomonadota</taxon>
        <taxon>Gammaproteobacteria</taxon>
        <taxon>Enterobacterales</taxon>
        <taxon>Morganellaceae</taxon>
        <taxon>Providencia</taxon>
    </lineage>
</organism>
<evidence type="ECO:0000313" key="4">
    <source>
        <dbReference type="Proteomes" id="UP001057142"/>
    </source>
</evidence>
<name>A0AAX3S258_9GAMM</name>
<evidence type="ECO:0000313" key="5">
    <source>
        <dbReference type="Proteomes" id="UP001222403"/>
    </source>
</evidence>
<feature type="domain" description="NAD(P)-binding" evidence="1">
    <location>
        <begin position="8"/>
        <end position="188"/>
    </location>
</feature>
<keyword evidence="4" id="KW-1185">Reference proteome</keyword>
<protein>
    <submittedName>
        <fullName evidence="3">NAD(P)H-binding protein</fullName>
    </submittedName>
</protein>
<evidence type="ECO:0000313" key="2">
    <source>
        <dbReference type="EMBL" id="USB35872.1"/>
    </source>
</evidence>
<evidence type="ECO:0000259" key="1">
    <source>
        <dbReference type="Pfam" id="PF13460"/>
    </source>
</evidence>
<gene>
    <name evidence="2" type="ORF">M5J11_13750</name>
    <name evidence="3" type="ORF">PG365_08510</name>
</gene>